<dbReference type="Pfam" id="PF01112">
    <property type="entry name" value="Asparaginase_2"/>
    <property type="match status" value="1"/>
</dbReference>
<dbReference type="GO" id="GO:0004298">
    <property type="term" value="F:threonine-type endopeptidase activity"/>
    <property type="evidence" value="ECO:0007669"/>
    <property type="project" value="InterPro"/>
</dbReference>
<dbReference type="GO" id="GO:0051604">
    <property type="term" value="P:protein maturation"/>
    <property type="evidence" value="ECO:0007669"/>
    <property type="project" value="TreeGrafter"/>
</dbReference>
<dbReference type="Proteomes" id="UP000748756">
    <property type="component" value="Unassembled WGS sequence"/>
</dbReference>
<dbReference type="GO" id="GO:0005737">
    <property type="term" value="C:cytoplasm"/>
    <property type="evidence" value="ECO:0007669"/>
    <property type="project" value="TreeGrafter"/>
</dbReference>
<dbReference type="PANTHER" id="PTHR10188">
    <property type="entry name" value="L-ASPARAGINASE"/>
    <property type="match status" value="1"/>
</dbReference>
<gene>
    <name evidence="4" type="primary">TASP1</name>
    <name evidence="4" type="ORF">BG015_004419</name>
</gene>
<dbReference type="InterPro" id="IPR037464">
    <property type="entry name" value="Taspase1"/>
</dbReference>
<evidence type="ECO:0000313" key="4">
    <source>
        <dbReference type="EMBL" id="KAF9152941.1"/>
    </source>
</evidence>
<keyword evidence="5" id="KW-1185">Reference proteome</keyword>
<dbReference type="AlphaFoldDB" id="A0A9P5S2I6"/>
<dbReference type="OrthoDB" id="2262349at2759"/>
<dbReference type="InterPro" id="IPR000246">
    <property type="entry name" value="Peptidase_T2"/>
</dbReference>
<evidence type="ECO:0000313" key="5">
    <source>
        <dbReference type="Proteomes" id="UP000748756"/>
    </source>
</evidence>
<proteinExistence type="predicted"/>
<feature type="compositionally biased region" description="Polar residues" evidence="3">
    <location>
        <begin position="33"/>
        <end position="42"/>
    </location>
</feature>
<evidence type="ECO:0000256" key="2">
    <source>
        <dbReference type="PIRSR" id="PIRSR600246-3"/>
    </source>
</evidence>
<comment type="caution">
    <text evidence="4">The sequence shown here is derived from an EMBL/GenBank/DDBJ whole genome shotgun (WGS) entry which is preliminary data.</text>
</comment>
<dbReference type="EMBL" id="JAAAUQ010000209">
    <property type="protein sequence ID" value="KAF9152941.1"/>
    <property type="molecule type" value="Genomic_DNA"/>
</dbReference>
<feature type="compositionally biased region" description="Low complexity" evidence="3">
    <location>
        <begin position="20"/>
        <end position="32"/>
    </location>
</feature>
<dbReference type="SUPFAM" id="SSF56235">
    <property type="entry name" value="N-terminal nucleophile aminohydrolases (Ntn hydrolases)"/>
    <property type="match status" value="1"/>
</dbReference>
<dbReference type="Gene3D" id="3.60.20.30">
    <property type="entry name" value="(Glycosyl)asparaginase"/>
    <property type="match status" value="1"/>
</dbReference>
<sequence length="262" mass="28473">MEALQRYVRFRSMLNKAAATTGSDSGTIISSSAQMGQPQELGSSMDGDDKSRKRSRAENAAPKSRNSESRSHKQQHAQEAFEIDDDQLQDTVGAICIDNQGCVAAGVSSGGIAMKFPGRVSEAALFGAGCWAQDATEDTDGFACSLTGAGEQIAKTLLARTCMETCLLHDDLFEAAHEVLNRFMKSPLLRRYPEKHAGWIAVRVDRDSDADGGVRRAEMVFAHTTRTMGIGYMSAQDRKPTTIMSKKNPESTKVVSTRMVKL</sequence>
<dbReference type="InterPro" id="IPR029055">
    <property type="entry name" value="Ntn_hydrolases_N"/>
</dbReference>
<evidence type="ECO:0000256" key="1">
    <source>
        <dbReference type="PIRSR" id="PIRSR600246-1"/>
    </source>
</evidence>
<dbReference type="CDD" id="cd04514">
    <property type="entry name" value="Taspase1_like"/>
    <property type="match status" value="1"/>
</dbReference>
<feature type="region of interest" description="Disordered" evidence="3">
    <location>
        <begin position="18"/>
        <end position="79"/>
    </location>
</feature>
<accession>A0A9P5S2I6</accession>
<evidence type="ECO:0000256" key="3">
    <source>
        <dbReference type="SAM" id="MobiDB-lite"/>
    </source>
</evidence>
<feature type="active site" description="Nucleophile" evidence="1">
    <location>
        <position position="91"/>
    </location>
</feature>
<dbReference type="PANTHER" id="PTHR10188:SF8">
    <property type="entry name" value="THREONINE ASPARTASE 1"/>
    <property type="match status" value="1"/>
</dbReference>
<reference evidence="4" key="1">
    <citation type="journal article" date="2020" name="Fungal Divers.">
        <title>Resolving the Mortierellaceae phylogeny through synthesis of multi-gene phylogenetics and phylogenomics.</title>
        <authorList>
            <person name="Vandepol N."/>
            <person name="Liber J."/>
            <person name="Desiro A."/>
            <person name="Na H."/>
            <person name="Kennedy M."/>
            <person name="Barry K."/>
            <person name="Grigoriev I.V."/>
            <person name="Miller A.N."/>
            <person name="O'Donnell K."/>
            <person name="Stajich J.E."/>
            <person name="Bonito G."/>
        </authorList>
    </citation>
    <scope>NUCLEOTIDE SEQUENCE</scope>
    <source>
        <strain evidence="4">NRRL 6426</strain>
    </source>
</reference>
<protein>
    <submittedName>
        <fullName evidence="4">Taspase, threonine aspartase, 1</fullName>
    </submittedName>
</protein>
<feature type="site" description="Cleavage; by autolysis" evidence="2">
    <location>
        <begin position="90"/>
        <end position="91"/>
    </location>
</feature>
<name>A0A9P5S2I6_9FUNG</name>
<organism evidence="4 5">
    <name type="scientific">Linnemannia schmuckeri</name>
    <dbReference type="NCBI Taxonomy" id="64567"/>
    <lineage>
        <taxon>Eukaryota</taxon>
        <taxon>Fungi</taxon>
        <taxon>Fungi incertae sedis</taxon>
        <taxon>Mucoromycota</taxon>
        <taxon>Mortierellomycotina</taxon>
        <taxon>Mortierellomycetes</taxon>
        <taxon>Mortierellales</taxon>
        <taxon>Mortierellaceae</taxon>
        <taxon>Linnemannia</taxon>
    </lineage>
</organism>